<evidence type="ECO:0000256" key="1">
    <source>
        <dbReference type="ARBA" id="ARBA00004141"/>
    </source>
</evidence>
<dbReference type="Proteomes" id="UP000551758">
    <property type="component" value="Unassembled WGS sequence"/>
</dbReference>
<dbReference type="PANTHER" id="PTHR12050">
    <property type="entry name" value="LEPTIN RECEPTOR-RELATED"/>
    <property type="match status" value="1"/>
</dbReference>
<dbReference type="InterPro" id="IPR007262">
    <property type="entry name" value="Vps55/LEPROT"/>
</dbReference>
<accession>A0A7J7F336</accession>
<evidence type="ECO:0000313" key="11">
    <source>
        <dbReference type="Proteomes" id="UP000551758"/>
    </source>
</evidence>
<feature type="region of interest" description="Disordered" evidence="8">
    <location>
        <begin position="609"/>
        <end position="650"/>
    </location>
</feature>
<evidence type="ECO:0000313" key="10">
    <source>
        <dbReference type="EMBL" id="KAF5922377.1"/>
    </source>
</evidence>
<keyword evidence="11" id="KW-1185">Reference proteome</keyword>
<name>A0A7J7F336_DICBM</name>
<comment type="caution">
    <text evidence="10">The sequence shown here is derived from an EMBL/GenBank/DDBJ whole genome shotgun (WGS) entry which is preliminary data.</text>
</comment>
<evidence type="ECO:0000256" key="8">
    <source>
        <dbReference type="SAM" id="MobiDB-lite"/>
    </source>
</evidence>
<comment type="function">
    <text evidence="6">Negatively regulates growth hormone (GH) receptor cell surface expression in liver. May play a role in liver resistance to GH during periods of reduced nutrient availability.</text>
</comment>
<reference evidence="10 11" key="1">
    <citation type="journal article" date="2020" name="Mol. Biol. Evol.">
        <title>Interspecific Gene Flow and the Evolution of Specialization in Black and White Rhinoceros.</title>
        <authorList>
            <person name="Moodley Y."/>
            <person name="Westbury M.V."/>
            <person name="Russo I.M."/>
            <person name="Gopalakrishnan S."/>
            <person name="Rakotoarivelo A."/>
            <person name="Olsen R.A."/>
            <person name="Prost S."/>
            <person name="Tunstall T."/>
            <person name="Ryder O.A."/>
            <person name="Dalen L."/>
            <person name="Bruford M.W."/>
        </authorList>
    </citation>
    <scope>NUCLEOTIDE SEQUENCE [LARGE SCALE GENOMIC DNA]</scope>
    <source>
        <strain evidence="10">SBR-YM</strain>
        <tissue evidence="10">Skin</tissue>
    </source>
</reference>
<feature type="transmembrane region" description="Helical" evidence="9">
    <location>
        <begin position="507"/>
        <end position="527"/>
    </location>
</feature>
<feature type="region of interest" description="Disordered" evidence="8">
    <location>
        <begin position="663"/>
        <end position="688"/>
    </location>
</feature>
<comment type="similarity">
    <text evidence="2">Belongs to the OB-RGRP/VPS55 family.</text>
</comment>
<feature type="compositionally biased region" description="Basic and acidic residues" evidence="8">
    <location>
        <begin position="161"/>
        <end position="172"/>
    </location>
</feature>
<keyword evidence="4 9" id="KW-1133">Transmembrane helix</keyword>
<sequence length="797" mass="85571">PVTTKKPALLRLPRDRICSKSTLSWVPGLLSLEAGSLQNPSSVQDTQEPSADDPASLTSPLSQGWGGDRNGCALKNAKLSPEDITLRLPEDGGHSCSLLLTECGRLRDTRWGSGTETVEAGAGLHRPESGRGRRASEGGDPRRKGRGRPHDPQPGAPPAPPREREPPAEVLRRALPGVVCPPPPPPSVSGFPAAAAASGPGARSDVIAMAGIKGGPGARGAGGPPGAPPGERGGGPARSSTPLPGPGARCGVPAPGGDPGPRPRRRPRSAGAHECDLRVPSRTESPRNALEGLRDGSFRDLGYHIHSRDRSSKLDTLRKRMRFDLCCFSDGGAPISDPKVLLFSSLSAVAQANTINSAFNLTNILTTNYIDFLTCGFVAGQANRKTAFVELLFQSHIFALMSEDVSFPIVINAGVSVLTLNFLLQIYININRETRSSNLQNFVSQVTVLCMLGVYVQEPGADQERFSHRMRLLKNSTLISLSFGGAIGLMFLMLGCALPIYNQYWPLFVLFFYILSPIPYCIARRLVDDTDAMSNACKELAIFLTTGIVVSAFGLPIVFARAHLIEWGACALVLTGNTVIFATILGFFLKKQNTVHQGKDTVVRITQQPERGEAPELHSQHYIGNDELGVGPGESSVEQPHRPGSDKQFGKKGVNQVVSLHHHSPAEETKHLSRMESMPPGREGECLQQRPGPAVLENEASQPPGCALVPLSREQGNPVGRFQCPDVRIRNVSLLTRALPKLRSEARCMQKGVVQDPVGVVGEFEEPSCGPHDIDALEMPAVGQSRSCTHHRPHDHL</sequence>
<feature type="region of interest" description="Disordered" evidence="8">
    <location>
        <begin position="37"/>
        <end position="69"/>
    </location>
</feature>
<feature type="compositionally biased region" description="Basic and acidic residues" evidence="8">
    <location>
        <begin position="639"/>
        <end position="649"/>
    </location>
</feature>
<dbReference type="GO" id="GO:0016020">
    <property type="term" value="C:membrane"/>
    <property type="evidence" value="ECO:0007669"/>
    <property type="project" value="UniProtKB-SubCell"/>
</dbReference>
<dbReference type="Pfam" id="PF04133">
    <property type="entry name" value="Vps55"/>
    <property type="match status" value="1"/>
</dbReference>
<feature type="compositionally biased region" description="Low complexity" evidence="8">
    <location>
        <begin position="188"/>
        <end position="199"/>
    </location>
</feature>
<feature type="compositionally biased region" description="Basic and acidic residues" evidence="8">
    <location>
        <begin position="271"/>
        <end position="285"/>
    </location>
</feature>
<feature type="transmembrane region" description="Helical" evidence="9">
    <location>
        <begin position="405"/>
        <end position="428"/>
    </location>
</feature>
<keyword evidence="5 9" id="KW-0472">Membrane</keyword>
<feature type="transmembrane region" description="Helical" evidence="9">
    <location>
        <begin position="478"/>
        <end position="501"/>
    </location>
</feature>
<evidence type="ECO:0000256" key="5">
    <source>
        <dbReference type="ARBA" id="ARBA00023136"/>
    </source>
</evidence>
<dbReference type="GO" id="GO:0032511">
    <property type="term" value="P:late endosome to vacuole transport via multivesicular body sorting pathway"/>
    <property type="evidence" value="ECO:0007669"/>
    <property type="project" value="TreeGrafter"/>
</dbReference>
<keyword evidence="3 9" id="KW-0812">Transmembrane</keyword>
<evidence type="ECO:0000256" key="3">
    <source>
        <dbReference type="ARBA" id="ARBA00022692"/>
    </source>
</evidence>
<gene>
    <name evidence="10" type="ORF">HPG69_009417</name>
</gene>
<feature type="transmembrane region" description="Helical" evidence="9">
    <location>
        <begin position="539"/>
        <end position="559"/>
    </location>
</feature>
<feature type="compositionally biased region" description="Basic and acidic residues" evidence="8">
    <location>
        <begin position="125"/>
        <end position="142"/>
    </location>
</feature>
<evidence type="ECO:0000256" key="4">
    <source>
        <dbReference type="ARBA" id="ARBA00022989"/>
    </source>
</evidence>
<evidence type="ECO:0000256" key="9">
    <source>
        <dbReference type="SAM" id="Phobius"/>
    </source>
</evidence>
<comment type="subcellular location">
    <subcellularLocation>
        <location evidence="1">Membrane</location>
        <topology evidence="1">Multi-pass membrane protein</topology>
    </subcellularLocation>
</comment>
<evidence type="ECO:0000256" key="2">
    <source>
        <dbReference type="ARBA" id="ARBA00005645"/>
    </source>
</evidence>
<protein>
    <recommendedName>
        <fullName evidence="7">Leptin receptor overlapping transcript-like 1</fullName>
    </recommendedName>
</protein>
<dbReference type="EMBL" id="JACDTQ010001475">
    <property type="protein sequence ID" value="KAF5922377.1"/>
    <property type="molecule type" value="Genomic_DNA"/>
</dbReference>
<feature type="transmembrane region" description="Helical" evidence="9">
    <location>
        <begin position="565"/>
        <end position="589"/>
    </location>
</feature>
<dbReference type="GO" id="GO:0005768">
    <property type="term" value="C:endosome"/>
    <property type="evidence" value="ECO:0007669"/>
    <property type="project" value="TreeGrafter"/>
</dbReference>
<feature type="region of interest" description="Disordered" evidence="8">
    <location>
        <begin position="114"/>
        <end position="199"/>
    </location>
</feature>
<evidence type="ECO:0000256" key="6">
    <source>
        <dbReference type="ARBA" id="ARBA00037298"/>
    </source>
</evidence>
<dbReference type="PANTHER" id="PTHR12050:SF4">
    <property type="entry name" value="LEPTIN RECEPTOR OVERLAPPING TRANSCRIPT-LIKE 1"/>
    <property type="match status" value="1"/>
</dbReference>
<dbReference type="GO" id="GO:0060400">
    <property type="term" value="P:negative regulation of growth hormone receptor signaling pathway"/>
    <property type="evidence" value="ECO:0007669"/>
    <property type="project" value="TreeGrafter"/>
</dbReference>
<dbReference type="AlphaFoldDB" id="A0A7J7F336"/>
<proteinExistence type="inferred from homology"/>
<feature type="non-terminal residue" evidence="10">
    <location>
        <position position="797"/>
    </location>
</feature>
<feature type="region of interest" description="Disordered" evidence="8">
    <location>
        <begin position="211"/>
        <end position="291"/>
    </location>
</feature>
<organism evidence="10 11">
    <name type="scientific">Diceros bicornis minor</name>
    <name type="common">South-central black rhinoceros</name>
    <dbReference type="NCBI Taxonomy" id="77932"/>
    <lineage>
        <taxon>Eukaryota</taxon>
        <taxon>Metazoa</taxon>
        <taxon>Chordata</taxon>
        <taxon>Craniata</taxon>
        <taxon>Vertebrata</taxon>
        <taxon>Euteleostomi</taxon>
        <taxon>Mammalia</taxon>
        <taxon>Eutheria</taxon>
        <taxon>Laurasiatheria</taxon>
        <taxon>Perissodactyla</taxon>
        <taxon>Rhinocerotidae</taxon>
        <taxon>Diceros</taxon>
    </lineage>
</organism>
<feature type="compositionally biased region" description="Basic and acidic residues" evidence="8">
    <location>
        <begin position="664"/>
        <end position="674"/>
    </location>
</feature>
<feature type="compositionally biased region" description="Gly residues" evidence="8">
    <location>
        <begin position="212"/>
        <end position="224"/>
    </location>
</feature>
<feature type="compositionally biased region" description="Polar residues" evidence="8">
    <location>
        <begin position="37"/>
        <end position="49"/>
    </location>
</feature>
<feature type="compositionally biased region" description="Basic and acidic residues" evidence="8">
    <location>
        <begin position="610"/>
        <end position="619"/>
    </location>
</feature>
<evidence type="ECO:0000256" key="7">
    <source>
        <dbReference type="ARBA" id="ARBA00040108"/>
    </source>
</evidence>